<comment type="similarity">
    <text evidence="1">Belongs to the LysR transcriptional regulatory family.</text>
</comment>
<dbReference type="SUPFAM" id="SSF53850">
    <property type="entry name" value="Periplasmic binding protein-like II"/>
    <property type="match status" value="1"/>
</dbReference>
<dbReference type="Pfam" id="PF00126">
    <property type="entry name" value="HTH_1"/>
    <property type="match status" value="1"/>
</dbReference>
<dbReference type="InterPro" id="IPR036388">
    <property type="entry name" value="WH-like_DNA-bd_sf"/>
</dbReference>
<evidence type="ECO:0000313" key="8">
    <source>
        <dbReference type="Proteomes" id="UP001205740"/>
    </source>
</evidence>
<dbReference type="EMBL" id="JAMTCG010000003">
    <property type="protein sequence ID" value="MCP2160732.1"/>
    <property type="molecule type" value="Genomic_DNA"/>
</dbReference>
<dbReference type="GO" id="GO:0003677">
    <property type="term" value="F:DNA binding"/>
    <property type="evidence" value="ECO:0007669"/>
    <property type="project" value="UniProtKB-KW"/>
</dbReference>
<dbReference type="PANTHER" id="PTHR30346">
    <property type="entry name" value="TRANSCRIPTIONAL DUAL REGULATOR HCAR-RELATED"/>
    <property type="match status" value="1"/>
</dbReference>
<evidence type="ECO:0000313" key="7">
    <source>
        <dbReference type="EMBL" id="MCP2160732.1"/>
    </source>
</evidence>
<dbReference type="InterPro" id="IPR036390">
    <property type="entry name" value="WH_DNA-bd_sf"/>
</dbReference>
<keyword evidence="4" id="KW-0010">Activator</keyword>
<dbReference type="InterPro" id="IPR005119">
    <property type="entry name" value="LysR_subst-bd"/>
</dbReference>
<evidence type="ECO:0000256" key="2">
    <source>
        <dbReference type="ARBA" id="ARBA00023015"/>
    </source>
</evidence>
<sequence>MDPEVRHLRAVVALADAGTFTAAATALGVSQPALTRTVQQLERMVGRDLVVRTSRSSGLTDAGVEFVEQARRILADLDALTARMRSATDVTVGFAWLLPHWFTDAARTSESDGGAVTVRRLDDPLAAVVTGEVDVAISRVAPDPAAGLATRVLATEQRVVALCATSDLVSRADLTWGDLAGEPVIVNTASGTTRPDSWTDPDPDRVVVRCNNFDEWIELTAAGRGVSAVPELIWSRVAHPGVVFRRIPGVPPSTVLAAWRPSGGAVAAVQRFVTTLADAAAAHDSDARLS</sequence>
<keyword evidence="5" id="KW-0804">Transcription</keyword>
<reference evidence="7 8" key="1">
    <citation type="submission" date="2022-06" db="EMBL/GenBank/DDBJ databases">
        <title>Genomic Encyclopedia of Archaeal and Bacterial Type Strains, Phase II (KMG-II): from individual species to whole genera.</title>
        <authorList>
            <person name="Goeker M."/>
        </authorList>
    </citation>
    <scope>NUCLEOTIDE SEQUENCE [LARGE SCALE GENOMIC DNA]</scope>
    <source>
        <strain evidence="7 8">DSM 45037</strain>
    </source>
</reference>
<keyword evidence="8" id="KW-1185">Reference proteome</keyword>
<evidence type="ECO:0000256" key="1">
    <source>
        <dbReference type="ARBA" id="ARBA00009437"/>
    </source>
</evidence>
<comment type="caution">
    <text evidence="7">The sequence shown here is derived from an EMBL/GenBank/DDBJ whole genome shotgun (WGS) entry which is preliminary data.</text>
</comment>
<dbReference type="Proteomes" id="UP001205740">
    <property type="component" value="Unassembled WGS sequence"/>
</dbReference>
<dbReference type="Gene3D" id="1.10.10.10">
    <property type="entry name" value="Winged helix-like DNA-binding domain superfamily/Winged helix DNA-binding domain"/>
    <property type="match status" value="1"/>
</dbReference>
<dbReference type="RefSeq" id="WP_253654298.1">
    <property type="nucleotide sequence ID" value="NZ_BAAAOE010000003.1"/>
</dbReference>
<dbReference type="PROSITE" id="PS50931">
    <property type="entry name" value="HTH_LYSR"/>
    <property type="match status" value="1"/>
</dbReference>
<dbReference type="PRINTS" id="PR00039">
    <property type="entry name" value="HTHLYSR"/>
</dbReference>
<evidence type="ECO:0000256" key="3">
    <source>
        <dbReference type="ARBA" id="ARBA00023125"/>
    </source>
</evidence>
<organism evidence="7 8">
    <name type="scientific">Williamsia serinedens</name>
    <dbReference type="NCBI Taxonomy" id="391736"/>
    <lineage>
        <taxon>Bacteria</taxon>
        <taxon>Bacillati</taxon>
        <taxon>Actinomycetota</taxon>
        <taxon>Actinomycetes</taxon>
        <taxon>Mycobacteriales</taxon>
        <taxon>Nocardiaceae</taxon>
        <taxon>Williamsia</taxon>
    </lineage>
</organism>
<feature type="domain" description="HTH lysR-type" evidence="6">
    <location>
        <begin position="3"/>
        <end position="60"/>
    </location>
</feature>
<keyword evidence="2" id="KW-0805">Transcription regulation</keyword>
<dbReference type="InterPro" id="IPR000847">
    <property type="entry name" value="LysR_HTH_N"/>
</dbReference>
<gene>
    <name evidence="7" type="ORF">LX12_001919</name>
</gene>
<dbReference type="Gene3D" id="3.40.190.10">
    <property type="entry name" value="Periplasmic binding protein-like II"/>
    <property type="match status" value="2"/>
</dbReference>
<accession>A0ABT1H4F9</accession>
<keyword evidence="3 7" id="KW-0238">DNA-binding</keyword>
<dbReference type="Pfam" id="PF03466">
    <property type="entry name" value="LysR_substrate"/>
    <property type="match status" value="1"/>
</dbReference>
<dbReference type="CDD" id="cd05466">
    <property type="entry name" value="PBP2_LTTR_substrate"/>
    <property type="match status" value="1"/>
</dbReference>
<dbReference type="PANTHER" id="PTHR30346:SF17">
    <property type="entry name" value="LYSR FAMILY TRANSCRIPTIONAL REGULATOR"/>
    <property type="match status" value="1"/>
</dbReference>
<name>A0ABT1H4F9_9NOCA</name>
<proteinExistence type="inferred from homology"/>
<evidence type="ECO:0000256" key="5">
    <source>
        <dbReference type="ARBA" id="ARBA00023163"/>
    </source>
</evidence>
<evidence type="ECO:0000259" key="6">
    <source>
        <dbReference type="PROSITE" id="PS50931"/>
    </source>
</evidence>
<dbReference type="SUPFAM" id="SSF46785">
    <property type="entry name" value="Winged helix' DNA-binding domain"/>
    <property type="match status" value="1"/>
</dbReference>
<evidence type="ECO:0000256" key="4">
    <source>
        <dbReference type="ARBA" id="ARBA00023159"/>
    </source>
</evidence>
<protein>
    <submittedName>
        <fullName evidence="7">DNA-binding transcriptional regulator, LysR family</fullName>
    </submittedName>
</protein>